<gene>
    <name evidence="10" type="ORF">GTW58_11915</name>
</gene>
<dbReference type="PANTHER" id="PTHR21716:SF53">
    <property type="entry name" value="PERMEASE PERM-RELATED"/>
    <property type="match status" value="1"/>
</dbReference>
<keyword evidence="11" id="KW-1185">Reference proteome</keyword>
<keyword evidence="3" id="KW-0813">Transport</keyword>
<comment type="similarity">
    <text evidence="2">Belongs to the autoinducer-2 exporter (AI-2E) (TC 2.A.86) family.</text>
</comment>
<feature type="transmembrane region" description="Helical" evidence="9">
    <location>
        <begin position="232"/>
        <end position="263"/>
    </location>
</feature>
<organism evidence="10 11">
    <name type="scientific">Kocuria subflava</name>
    <dbReference type="NCBI Taxonomy" id="1736139"/>
    <lineage>
        <taxon>Bacteria</taxon>
        <taxon>Bacillati</taxon>
        <taxon>Actinomycetota</taxon>
        <taxon>Actinomycetes</taxon>
        <taxon>Micrococcales</taxon>
        <taxon>Micrococcaceae</taxon>
        <taxon>Kocuria</taxon>
    </lineage>
</organism>
<feature type="region of interest" description="Disordered" evidence="8">
    <location>
        <begin position="274"/>
        <end position="297"/>
    </location>
</feature>
<evidence type="ECO:0000256" key="6">
    <source>
        <dbReference type="ARBA" id="ARBA00022989"/>
    </source>
</evidence>
<keyword evidence="4" id="KW-1003">Cell membrane</keyword>
<evidence type="ECO:0000256" key="2">
    <source>
        <dbReference type="ARBA" id="ARBA00009773"/>
    </source>
</evidence>
<evidence type="ECO:0000256" key="8">
    <source>
        <dbReference type="SAM" id="MobiDB-lite"/>
    </source>
</evidence>
<evidence type="ECO:0000256" key="1">
    <source>
        <dbReference type="ARBA" id="ARBA00004651"/>
    </source>
</evidence>
<dbReference type="Pfam" id="PF01594">
    <property type="entry name" value="AI-2E_transport"/>
    <property type="match status" value="1"/>
</dbReference>
<evidence type="ECO:0000313" key="11">
    <source>
        <dbReference type="Proteomes" id="UP000521379"/>
    </source>
</evidence>
<feature type="transmembrane region" description="Helical" evidence="9">
    <location>
        <begin position="12"/>
        <end position="34"/>
    </location>
</feature>
<comment type="subcellular location">
    <subcellularLocation>
        <location evidence="1">Cell membrane</location>
        <topology evidence="1">Multi-pass membrane protein</topology>
    </subcellularLocation>
</comment>
<keyword evidence="7 9" id="KW-0472">Membrane</keyword>
<feature type="transmembrane region" description="Helical" evidence="9">
    <location>
        <begin position="90"/>
        <end position="115"/>
    </location>
</feature>
<evidence type="ECO:0000313" key="10">
    <source>
        <dbReference type="EMBL" id="NKE10620.1"/>
    </source>
</evidence>
<dbReference type="RefSeq" id="WP_119933658.1">
    <property type="nucleotide sequence ID" value="NZ_JAAVUN010000034.1"/>
</dbReference>
<evidence type="ECO:0000256" key="3">
    <source>
        <dbReference type="ARBA" id="ARBA00022448"/>
    </source>
</evidence>
<accession>A0A846TUB4</accession>
<dbReference type="GO" id="GO:0055085">
    <property type="term" value="P:transmembrane transport"/>
    <property type="evidence" value="ECO:0007669"/>
    <property type="project" value="TreeGrafter"/>
</dbReference>
<dbReference type="GO" id="GO:0005886">
    <property type="term" value="C:plasma membrane"/>
    <property type="evidence" value="ECO:0007669"/>
    <property type="project" value="UniProtKB-SubCell"/>
</dbReference>
<evidence type="ECO:0000256" key="5">
    <source>
        <dbReference type="ARBA" id="ARBA00022692"/>
    </source>
</evidence>
<feature type="transmembrane region" description="Helical" evidence="9">
    <location>
        <begin position="154"/>
        <end position="173"/>
    </location>
</feature>
<dbReference type="AlphaFoldDB" id="A0A846TUB4"/>
<dbReference type="EMBL" id="JAAVUN010000034">
    <property type="protein sequence ID" value="NKE10620.1"/>
    <property type="molecule type" value="Genomic_DNA"/>
</dbReference>
<keyword evidence="5 9" id="KW-0812">Transmembrane</keyword>
<evidence type="ECO:0000256" key="9">
    <source>
        <dbReference type="SAM" id="Phobius"/>
    </source>
</evidence>
<evidence type="ECO:0000256" key="4">
    <source>
        <dbReference type="ARBA" id="ARBA00022475"/>
    </source>
</evidence>
<sequence>MERRGWPGLASAALVFLSLIVLLSAVTTGVVLGIQDGWDNLMSSASSGWQQLQDMLHNSPWPVLVDPETINSALSQLQGALTSSQAEQSALSGLSVASEVLAGAVLMLLTLFFFIKDGPQMWAFALSWVQGPSREKIQASGRQTVTTLGGYTRGIALIAVIDALLIGLGLWILQVPLVVPLTVVIFVTAFIPTIGAPIAGALAALVAVVHHIDGYILHPLIMGKTLHLHGPVVLLAVAAGTLLGGVAGAVLAVPLTAVAWAIIEIWTGRDGSTAVSSETAPTDDDALPTISEPTPAN</sequence>
<keyword evidence="6 9" id="KW-1133">Transmembrane helix</keyword>
<protein>
    <submittedName>
        <fullName evidence="10">AI-2E family transporter</fullName>
    </submittedName>
</protein>
<dbReference type="Proteomes" id="UP000521379">
    <property type="component" value="Unassembled WGS sequence"/>
</dbReference>
<comment type="caution">
    <text evidence="10">The sequence shown here is derived from an EMBL/GenBank/DDBJ whole genome shotgun (WGS) entry which is preliminary data.</text>
</comment>
<proteinExistence type="inferred from homology"/>
<name>A0A846TUB4_9MICC</name>
<reference evidence="10 11" key="1">
    <citation type="submission" date="2020-02" db="EMBL/GenBank/DDBJ databases">
        <authorList>
            <person name="Sun Q."/>
        </authorList>
    </citation>
    <scope>NUCLEOTIDE SEQUENCE [LARGE SCALE GENOMIC DNA]</scope>
    <source>
        <strain evidence="10 11">YIM 13062</strain>
    </source>
</reference>
<dbReference type="PANTHER" id="PTHR21716">
    <property type="entry name" value="TRANSMEMBRANE PROTEIN"/>
    <property type="match status" value="1"/>
</dbReference>
<feature type="transmembrane region" description="Helical" evidence="9">
    <location>
        <begin position="179"/>
        <end position="212"/>
    </location>
</feature>
<dbReference type="InterPro" id="IPR002549">
    <property type="entry name" value="AI-2E-like"/>
</dbReference>
<evidence type="ECO:0000256" key="7">
    <source>
        <dbReference type="ARBA" id="ARBA00023136"/>
    </source>
</evidence>